<dbReference type="PROSITE" id="PS50250">
    <property type="entry name" value="PCI"/>
    <property type="match status" value="1"/>
</dbReference>
<name>A0A4S8KFI3_MUSBA</name>
<keyword evidence="2" id="KW-0736">Signalosome</keyword>
<dbReference type="STRING" id="52838.A0A4S8KFI3"/>
<evidence type="ECO:0000256" key="2">
    <source>
        <dbReference type="ARBA" id="ARBA00022790"/>
    </source>
</evidence>
<proteinExistence type="inferred from homology"/>
<dbReference type="AlphaFoldDB" id="A0A4S8KFI3"/>
<reference evidence="5 6" key="1">
    <citation type="journal article" date="2019" name="Nat. Plants">
        <title>Genome sequencing of Musa balbisiana reveals subgenome evolution and function divergence in polyploid bananas.</title>
        <authorList>
            <person name="Yao X."/>
        </authorList>
    </citation>
    <scope>NUCLEOTIDE SEQUENCE [LARGE SCALE GENOMIC DNA]</scope>
    <source>
        <strain evidence="6">cv. DH-PKW</strain>
        <tissue evidence="5">Leaves</tissue>
    </source>
</reference>
<accession>A0A4S8KFI3</accession>
<dbReference type="Pfam" id="PF01399">
    <property type="entry name" value="PCI"/>
    <property type="match status" value="1"/>
</dbReference>
<comment type="caution">
    <text evidence="5">The sequence shown here is derived from an EMBL/GenBank/DDBJ whole genome shotgun (WGS) entry which is preliminary data.</text>
</comment>
<comment type="similarity">
    <text evidence="1">Belongs to the CSN7/EIF3M family. CSN7 subfamily.</text>
</comment>
<keyword evidence="6" id="KW-1185">Reference proteome</keyword>
<evidence type="ECO:0000313" key="6">
    <source>
        <dbReference type="Proteomes" id="UP000317650"/>
    </source>
</evidence>
<evidence type="ECO:0000259" key="4">
    <source>
        <dbReference type="PROSITE" id="PS50250"/>
    </source>
</evidence>
<dbReference type="PANTHER" id="PTHR15350">
    <property type="entry name" value="COP9 SIGNALOSOME COMPLEX SUBUNIT 7/DENDRITIC CELL PROTEIN GA17"/>
    <property type="match status" value="1"/>
</dbReference>
<evidence type="ECO:0000256" key="1">
    <source>
        <dbReference type="ARBA" id="ARBA00008482"/>
    </source>
</evidence>
<feature type="compositionally biased region" description="Polar residues" evidence="3">
    <location>
        <begin position="308"/>
        <end position="325"/>
    </location>
</feature>
<dbReference type="InterPro" id="IPR000717">
    <property type="entry name" value="PCI_dom"/>
</dbReference>
<feature type="region of interest" description="Disordered" evidence="3">
    <location>
        <begin position="291"/>
        <end position="334"/>
    </location>
</feature>
<evidence type="ECO:0000256" key="3">
    <source>
        <dbReference type="SAM" id="MobiDB-lite"/>
    </source>
</evidence>
<organism evidence="5 6">
    <name type="scientific">Musa balbisiana</name>
    <name type="common">Banana</name>
    <dbReference type="NCBI Taxonomy" id="52838"/>
    <lineage>
        <taxon>Eukaryota</taxon>
        <taxon>Viridiplantae</taxon>
        <taxon>Streptophyta</taxon>
        <taxon>Embryophyta</taxon>
        <taxon>Tracheophyta</taxon>
        <taxon>Spermatophyta</taxon>
        <taxon>Magnoliopsida</taxon>
        <taxon>Liliopsida</taxon>
        <taxon>Zingiberales</taxon>
        <taxon>Musaceae</taxon>
        <taxon>Musa</taxon>
    </lineage>
</organism>
<dbReference type="InterPro" id="IPR045237">
    <property type="entry name" value="COPS7/eIF3m"/>
</dbReference>
<sequence length="357" mass="39964">MLFESAALGCVGFGSTVIKRQGSVRWASPVALTRQTLKGSQQTSSHHPIDLTGREGMDIERRQSEIIDDFVKRAAALYDAAPNLAGLILEATAHPLLFAFSEILSVPSLARLKGTQYSSSLDVLRLFAYGTWSDYKRNAGCLPVLLPDQVRKLKQLSVLTLAEIEKVLSYDHLMEELDVSNVRELEDFLINECMYVGIVRGKLDQSRRCFEVQFAAGRDLRPEQLDNMIQTLNNWSGTSDNLLHMIQEKIKWADTMSEANKMHRKEIVDKVEEVKKSLKADLHLQGHGEIFSEPGGMMDYEEDRSRPKSSTFCKSPLQEATTNGLRQEGGPMNSQPVLRFADSVSNNSSTDCLMVHP</sequence>
<feature type="domain" description="PCI" evidence="4">
    <location>
        <begin position="55"/>
        <end position="217"/>
    </location>
</feature>
<dbReference type="EMBL" id="PYDT01000001">
    <property type="protein sequence ID" value="THU74001.1"/>
    <property type="molecule type" value="Genomic_DNA"/>
</dbReference>
<dbReference type="PANTHER" id="PTHR15350:SF5">
    <property type="entry name" value="COP9 SIGNALOSOME COMPLEX SUBUNIT 7"/>
    <property type="match status" value="1"/>
</dbReference>
<protein>
    <recommendedName>
        <fullName evidence="4">PCI domain-containing protein</fullName>
    </recommendedName>
</protein>
<dbReference type="SMART" id="SM00088">
    <property type="entry name" value="PINT"/>
    <property type="match status" value="1"/>
</dbReference>
<evidence type="ECO:0000313" key="5">
    <source>
        <dbReference type="EMBL" id="THU74001.1"/>
    </source>
</evidence>
<dbReference type="Proteomes" id="UP000317650">
    <property type="component" value="Chromosome 4"/>
</dbReference>
<dbReference type="GO" id="GO:0008180">
    <property type="term" value="C:COP9 signalosome"/>
    <property type="evidence" value="ECO:0007669"/>
    <property type="project" value="UniProtKB-KW"/>
</dbReference>
<gene>
    <name evidence="5" type="ORF">C4D60_Mb04t28760</name>
</gene>